<protein>
    <submittedName>
        <fullName evidence="2">Uncharacterized protein</fullName>
    </submittedName>
</protein>
<dbReference type="Proteomes" id="UP001189429">
    <property type="component" value="Unassembled WGS sequence"/>
</dbReference>
<keyword evidence="3" id="KW-1185">Reference proteome</keyword>
<proteinExistence type="predicted"/>
<evidence type="ECO:0000313" key="2">
    <source>
        <dbReference type="EMBL" id="CAK0907487.1"/>
    </source>
</evidence>
<evidence type="ECO:0000313" key="3">
    <source>
        <dbReference type="Proteomes" id="UP001189429"/>
    </source>
</evidence>
<gene>
    <name evidence="2" type="ORF">PCOR1329_LOCUS82488</name>
</gene>
<comment type="caution">
    <text evidence="2">The sequence shown here is derived from an EMBL/GenBank/DDBJ whole genome shotgun (WGS) entry which is preliminary data.</text>
</comment>
<reference evidence="2" key="1">
    <citation type="submission" date="2023-10" db="EMBL/GenBank/DDBJ databases">
        <authorList>
            <person name="Chen Y."/>
            <person name="Shah S."/>
            <person name="Dougan E. K."/>
            <person name="Thang M."/>
            <person name="Chan C."/>
        </authorList>
    </citation>
    <scope>NUCLEOTIDE SEQUENCE [LARGE SCALE GENOMIC DNA]</scope>
</reference>
<evidence type="ECO:0000256" key="1">
    <source>
        <dbReference type="SAM" id="MobiDB-lite"/>
    </source>
</evidence>
<sequence>MEGAVPPVQTRRSSSPGRVSLPRGVGRPIKHDAKCDPQVSGAPAYTLAVSSASSNSDHVSLFSNSLPLGSAIPPPGSLVASGREMAPSSGRNALRAMQQN</sequence>
<dbReference type="EMBL" id="CAUYUJ010021866">
    <property type="protein sequence ID" value="CAK0907487.1"/>
    <property type="molecule type" value="Genomic_DNA"/>
</dbReference>
<feature type="region of interest" description="Disordered" evidence="1">
    <location>
        <begin position="1"/>
        <end position="37"/>
    </location>
</feature>
<feature type="region of interest" description="Disordered" evidence="1">
    <location>
        <begin position="67"/>
        <end position="100"/>
    </location>
</feature>
<name>A0ABN9Y4L6_9DINO</name>
<organism evidence="2 3">
    <name type="scientific">Prorocentrum cordatum</name>
    <dbReference type="NCBI Taxonomy" id="2364126"/>
    <lineage>
        <taxon>Eukaryota</taxon>
        <taxon>Sar</taxon>
        <taxon>Alveolata</taxon>
        <taxon>Dinophyceae</taxon>
        <taxon>Prorocentrales</taxon>
        <taxon>Prorocentraceae</taxon>
        <taxon>Prorocentrum</taxon>
    </lineage>
</organism>
<accession>A0ABN9Y4L6</accession>